<accession>A0A9Q1DMC2</accession>
<sequence>MGCVQSLHEIPEDELIHWKKIYARLIAIVLGNRRDPHQLILVDVNGGMNAFPPAMIKDDYGRDFRLQFLLLGIITANSNHMVLCTSLDVGWWLYDAMEPSLFRNVNVEDIQTQGYVVNLAAYVKVPANNVKQD</sequence>
<proteinExistence type="predicted"/>
<dbReference type="OrthoDB" id="8770287at2759"/>
<protein>
    <submittedName>
        <fullName evidence="1">Uncharacterized protein</fullName>
    </submittedName>
</protein>
<organism evidence="1 2">
    <name type="scientific">Conger conger</name>
    <name type="common">Conger eel</name>
    <name type="synonym">Muraena conger</name>
    <dbReference type="NCBI Taxonomy" id="82655"/>
    <lineage>
        <taxon>Eukaryota</taxon>
        <taxon>Metazoa</taxon>
        <taxon>Chordata</taxon>
        <taxon>Craniata</taxon>
        <taxon>Vertebrata</taxon>
        <taxon>Euteleostomi</taxon>
        <taxon>Actinopterygii</taxon>
        <taxon>Neopterygii</taxon>
        <taxon>Teleostei</taxon>
        <taxon>Anguilliformes</taxon>
        <taxon>Congridae</taxon>
        <taxon>Conger</taxon>
    </lineage>
</organism>
<evidence type="ECO:0000313" key="1">
    <source>
        <dbReference type="EMBL" id="KAJ8275188.1"/>
    </source>
</evidence>
<gene>
    <name evidence="1" type="ORF">COCON_G00098130</name>
</gene>
<reference evidence="1" key="1">
    <citation type="journal article" date="2023" name="Science">
        <title>Genome structures resolve the early diversification of teleost fishes.</title>
        <authorList>
            <person name="Parey E."/>
            <person name="Louis A."/>
            <person name="Montfort J."/>
            <person name="Bouchez O."/>
            <person name="Roques C."/>
            <person name="Iampietro C."/>
            <person name="Lluch J."/>
            <person name="Castinel A."/>
            <person name="Donnadieu C."/>
            <person name="Desvignes T."/>
            <person name="Floi Bucao C."/>
            <person name="Jouanno E."/>
            <person name="Wen M."/>
            <person name="Mejri S."/>
            <person name="Dirks R."/>
            <person name="Jansen H."/>
            <person name="Henkel C."/>
            <person name="Chen W.J."/>
            <person name="Zahm M."/>
            <person name="Cabau C."/>
            <person name="Klopp C."/>
            <person name="Thompson A.W."/>
            <person name="Robinson-Rechavi M."/>
            <person name="Braasch I."/>
            <person name="Lecointre G."/>
            <person name="Bobe J."/>
            <person name="Postlethwait J.H."/>
            <person name="Berthelot C."/>
            <person name="Roest Crollius H."/>
            <person name="Guiguen Y."/>
        </authorList>
    </citation>
    <scope>NUCLEOTIDE SEQUENCE</scope>
    <source>
        <strain evidence="1">Concon-B</strain>
    </source>
</reference>
<dbReference type="Proteomes" id="UP001152803">
    <property type="component" value="Unassembled WGS sequence"/>
</dbReference>
<comment type="caution">
    <text evidence="1">The sequence shown here is derived from an EMBL/GenBank/DDBJ whole genome shotgun (WGS) entry which is preliminary data.</text>
</comment>
<dbReference type="AlphaFoldDB" id="A0A9Q1DMC2"/>
<evidence type="ECO:0000313" key="2">
    <source>
        <dbReference type="Proteomes" id="UP001152803"/>
    </source>
</evidence>
<keyword evidence="2" id="KW-1185">Reference proteome</keyword>
<name>A0A9Q1DMC2_CONCO</name>
<dbReference type="EMBL" id="JAFJMO010000006">
    <property type="protein sequence ID" value="KAJ8275188.1"/>
    <property type="molecule type" value="Genomic_DNA"/>
</dbReference>